<feature type="region of interest" description="Disordered" evidence="2">
    <location>
        <begin position="367"/>
        <end position="410"/>
    </location>
</feature>
<evidence type="ECO:0000256" key="2">
    <source>
        <dbReference type="SAM" id="MobiDB-lite"/>
    </source>
</evidence>
<protein>
    <submittedName>
        <fullName evidence="3">Uncharacterized protein</fullName>
    </submittedName>
</protein>
<dbReference type="AlphaFoldDB" id="A0A6A5T4H6"/>
<name>A0A6A5T4H6_9PLEO</name>
<keyword evidence="1" id="KW-0175">Coiled coil</keyword>
<organism evidence="3 4">
    <name type="scientific">Clathrospora elynae</name>
    <dbReference type="NCBI Taxonomy" id="706981"/>
    <lineage>
        <taxon>Eukaryota</taxon>
        <taxon>Fungi</taxon>
        <taxon>Dikarya</taxon>
        <taxon>Ascomycota</taxon>
        <taxon>Pezizomycotina</taxon>
        <taxon>Dothideomycetes</taxon>
        <taxon>Pleosporomycetidae</taxon>
        <taxon>Pleosporales</taxon>
        <taxon>Diademaceae</taxon>
        <taxon>Clathrospora</taxon>
    </lineage>
</organism>
<keyword evidence="4" id="KW-1185">Reference proteome</keyword>
<sequence length="410" mass="46124">MATLAEIRCQTFVRRTILSGWRRTGLAPFNPEVVLSQLKQQEDCSEDERSPTPPLVAVLRTTTPEILSSPPMLTSSPTRAPIRQYHHVKIDLEQAALVRQALPQNSNTPEPENPAPGDAGWHTPKTIRQVQMQETVVRSVLHKHLPCKIAAGVIKHQRGVSALARIAEGLKQELRHTEAAKIAKNERRNRKRRALEVKGGPVYSQDARKMVQQRQINDVARLENELATKTLREATRTANKLKQLLPTIRNQGSKYCKRAAADILIQRNVAQWIYAHNDHNYNTKIATKLEYIQHSSSFKYRKNSTTTDLTPACKVAGQVRCRVDPYTQKFGDPQIQQLQLQRTTQDNDDIPMEEIIPSAHQLRSSSFKIESQLVPAGSEEESSDGSSTDNEADSSSPTGQNELENDWGMQ</sequence>
<feature type="coiled-coil region" evidence="1">
    <location>
        <begin position="224"/>
        <end position="251"/>
    </location>
</feature>
<dbReference type="Proteomes" id="UP000800038">
    <property type="component" value="Unassembled WGS sequence"/>
</dbReference>
<dbReference type="OrthoDB" id="3807483at2759"/>
<proteinExistence type="predicted"/>
<accession>A0A6A5T4H6</accession>
<evidence type="ECO:0000313" key="4">
    <source>
        <dbReference type="Proteomes" id="UP000800038"/>
    </source>
</evidence>
<evidence type="ECO:0000313" key="3">
    <source>
        <dbReference type="EMBL" id="KAF1947503.1"/>
    </source>
</evidence>
<feature type="compositionally biased region" description="Polar residues" evidence="2">
    <location>
        <begin position="393"/>
        <end position="402"/>
    </location>
</feature>
<evidence type="ECO:0000256" key="1">
    <source>
        <dbReference type="SAM" id="Coils"/>
    </source>
</evidence>
<dbReference type="EMBL" id="ML975998">
    <property type="protein sequence ID" value="KAF1947503.1"/>
    <property type="molecule type" value="Genomic_DNA"/>
</dbReference>
<feature type="region of interest" description="Disordered" evidence="2">
    <location>
        <begin position="104"/>
        <end position="123"/>
    </location>
</feature>
<reference evidence="3" key="1">
    <citation type="journal article" date="2020" name="Stud. Mycol.">
        <title>101 Dothideomycetes genomes: a test case for predicting lifestyles and emergence of pathogens.</title>
        <authorList>
            <person name="Haridas S."/>
            <person name="Albert R."/>
            <person name="Binder M."/>
            <person name="Bloem J."/>
            <person name="Labutti K."/>
            <person name="Salamov A."/>
            <person name="Andreopoulos B."/>
            <person name="Baker S."/>
            <person name="Barry K."/>
            <person name="Bills G."/>
            <person name="Bluhm B."/>
            <person name="Cannon C."/>
            <person name="Castanera R."/>
            <person name="Culley D."/>
            <person name="Daum C."/>
            <person name="Ezra D."/>
            <person name="Gonzalez J."/>
            <person name="Henrissat B."/>
            <person name="Kuo A."/>
            <person name="Liang C."/>
            <person name="Lipzen A."/>
            <person name="Lutzoni F."/>
            <person name="Magnuson J."/>
            <person name="Mondo S."/>
            <person name="Nolan M."/>
            <person name="Ohm R."/>
            <person name="Pangilinan J."/>
            <person name="Park H.-J."/>
            <person name="Ramirez L."/>
            <person name="Alfaro M."/>
            <person name="Sun H."/>
            <person name="Tritt A."/>
            <person name="Yoshinaga Y."/>
            <person name="Zwiers L.-H."/>
            <person name="Turgeon B."/>
            <person name="Goodwin S."/>
            <person name="Spatafora J."/>
            <person name="Crous P."/>
            <person name="Grigoriev I."/>
        </authorList>
    </citation>
    <scope>NUCLEOTIDE SEQUENCE</scope>
    <source>
        <strain evidence="3">CBS 161.51</strain>
    </source>
</reference>
<gene>
    <name evidence="3" type="ORF">EJ02DRAFT_507934</name>
</gene>